<evidence type="ECO:0000313" key="4">
    <source>
        <dbReference type="EMBL" id="MFC0681853.1"/>
    </source>
</evidence>
<evidence type="ECO:0000256" key="3">
    <source>
        <dbReference type="SAM" id="MobiDB-lite"/>
    </source>
</evidence>
<comment type="caution">
    <text evidence="4">The sequence shown here is derived from an EMBL/GenBank/DDBJ whole genome shotgun (WGS) entry which is preliminary data.</text>
</comment>
<reference evidence="4 5" key="1">
    <citation type="submission" date="2024-09" db="EMBL/GenBank/DDBJ databases">
        <authorList>
            <person name="Sun Q."/>
            <person name="Mori K."/>
        </authorList>
    </citation>
    <scope>NUCLEOTIDE SEQUENCE [LARGE SCALE GENOMIC DNA]</scope>
    <source>
        <strain evidence="4 5">KCTC 23076</strain>
    </source>
</reference>
<comment type="similarity">
    <text evidence="1">Belongs to the short-chain dehydrogenases/reductases (SDR) family.</text>
</comment>
<dbReference type="SUPFAM" id="SSF51735">
    <property type="entry name" value="NAD(P)-binding Rossmann-fold domains"/>
    <property type="match status" value="1"/>
</dbReference>
<dbReference type="RefSeq" id="WP_386675252.1">
    <property type="nucleotide sequence ID" value="NZ_JBHLTG010000009.1"/>
</dbReference>
<dbReference type="InterPro" id="IPR036291">
    <property type="entry name" value="NAD(P)-bd_dom_sf"/>
</dbReference>
<feature type="region of interest" description="Disordered" evidence="3">
    <location>
        <begin position="1"/>
        <end position="23"/>
    </location>
</feature>
<dbReference type="GO" id="GO:0016491">
    <property type="term" value="F:oxidoreductase activity"/>
    <property type="evidence" value="ECO:0007669"/>
    <property type="project" value="UniProtKB-KW"/>
</dbReference>
<evidence type="ECO:0000313" key="5">
    <source>
        <dbReference type="Proteomes" id="UP001589896"/>
    </source>
</evidence>
<sequence>MAEHSRPASSGDSGSSGEPRRPVAVVTGAGGALGRATALRLGADGFAVAAFGRDGDSLAETMRQLEEAGVTCRKVSVDLHDVDKLQSEITAVDADFGPVQVLVNNAAIYPTTPFVEIPVSEFDDVVAVNQRAYFFGAQAAARLMVPRGSGSIINIGSITWGGGWPLLASYVSTKGAAIAMARALARELGPHGIRVNTVTPGAFPTAAEEIHENPEQYNEFVLDHQSLKRRGGNAELAAVVSFLAGDDSSFVTGQSINVDGGWRMD</sequence>
<dbReference type="InterPro" id="IPR020904">
    <property type="entry name" value="Sc_DH/Rdtase_CS"/>
</dbReference>
<keyword evidence="2 4" id="KW-0560">Oxidoreductase</keyword>
<dbReference type="PANTHER" id="PTHR43639:SF1">
    <property type="entry name" value="SHORT-CHAIN DEHYDROGENASE_REDUCTASE FAMILY PROTEIN"/>
    <property type="match status" value="1"/>
</dbReference>
<gene>
    <name evidence="4" type="ORF">ACFFGH_28810</name>
</gene>
<dbReference type="Pfam" id="PF13561">
    <property type="entry name" value="adh_short_C2"/>
    <property type="match status" value="1"/>
</dbReference>
<dbReference type="Proteomes" id="UP001589896">
    <property type="component" value="Unassembled WGS sequence"/>
</dbReference>
<proteinExistence type="inferred from homology"/>
<dbReference type="EMBL" id="JBHLTG010000009">
    <property type="protein sequence ID" value="MFC0681853.1"/>
    <property type="molecule type" value="Genomic_DNA"/>
</dbReference>
<accession>A0ABV6S144</accession>
<name>A0ABV6S144_9GAMM</name>
<evidence type="ECO:0000256" key="1">
    <source>
        <dbReference type="ARBA" id="ARBA00006484"/>
    </source>
</evidence>
<protein>
    <submittedName>
        <fullName evidence="4">SDR family NAD(P)-dependent oxidoreductase</fullName>
        <ecNumber evidence="4">1.1.1.-</ecNumber>
    </submittedName>
</protein>
<evidence type="ECO:0000256" key="2">
    <source>
        <dbReference type="ARBA" id="ARBA00023002"/>
    </source>
</evidence>
<dbReference type="Gene3D" id="3.40.50.720">
    <property type="entry name" value="NAD(P)-binding Rossmann-like Domain"/>
    <property type="match status" value="1"/>
</dbReference>
<feature type="compositionally biased region" description="Low complexity" evidence="3">
    <location>
        <begin position="7"/>
        <end position="23"/>
    </location>
</feature>
<dbReference type="PANTHER" id="PTHR43639">
    <property type="entry name" value="OXIDOREDUCTASE, SHORT-CHAIN DEHYDROGENASE/REDUCTASE FAMILY (AFU_ORTHOLOGUE AFUA_5G02870)"/>
    <property type="match status" value="1"/>
</dbReference>
<dbReference type="PRINTS" id="PR00080">
    <property type="entry name" value="SDRFAMILY"/>
</dbReference>
<dbReference type="PRINTS" id="PR00081">
    <property type="entry name" value="GDHRDH"/>
</dbReference>
<keyword evidence="5" id="KW-1185">Reference proteome</keyword>
<dbReference type="PROSITE" id="PS00061">
    <property type="entry name" value="ADH_SHORT"/>
    <property type="match status" value="1"/>
</dbReference>
<dbReference type="EC" id="1.1.1.-" evidence="4"/>
<dbReference type="InterPro" id="IPR002347">
    <property type="entry name" value="SDR_fam"/>
</dbReference>
<organism evidence="4 5">
    <name type="scientific">Lysobacter korlensis</name>
    <dbReference type="NCBI Taxonomy" id="553636"/>
    <lineage>
        <taxon>Bacteria</taxon>
        <taxon>Pseudomonadati</taxon>
        <taxon>Pseudomonadota</taxon>
        <taxon>Gammaproteobacteria</taxon>
        <taxon>Lysobacterales</taxon>
        <taxon>Lysobacteraceae</taxon>
        <taxon>Lysobacter</taxon>
    </lineage>
</organism>